<sequence length="141" mass="15788">MPSHSLSPPPNGCRSPAEVADPYTFIGPNDHFSPCACSQSIFSGSRISPMALRMSPSNLQSKSVSEWVIKDLDTLHIEMVPLSVNQFFGCEAQDLPDPRFTYPYLEEMLKTNWLFGYDPCPNNLTFSFSSRLSPKARQKLP</sequence>
<protein>
    <submittedName>
        <fullName evidence="1">Uncharacterized protein</fullName>
    </submittedName>
</protein>
<keyword evidence="2" id="KW-1185">Reference proteome</keyword>
<dbReference type="EMBL" id="KN837305">
    <property type="protein sequence ID" value="KIJ28465.1"/>
    <property type="molecule type" value="Genomic_DNA"/>
</dbReference>
<proteinExistence type="predicted"/>
<name>A0A0C9UTI3_SPHS4</name>
<evidence type="ECO:0000313" key="2">
    <source>
        <dbReference type="Proteomes" id="UP000054279"/>
    </source>
</evidence>
<reference evidence="1 2" key="1">
    <citation type="submission" date="2014-06" db="EMBL/GenBank/DDBJ databases">
        <title>Evolutionary Origins and Diversification of the Mycorrhizal Mutualists.</title>
        <authorList>
            <consortium name="DOE Joint Genome Institute"/>
            <consortium name="Mycorrhizal Genomics Consortium"/>
            <person name="Kohler A."/>
            <person name="Kuo A."/>
            <person name="Nagy L.G."/>
            <person name="Floudas D."/>
            <person name="Copeland A."/>
            <person name="Barry K.W."/>
            <person name="Cichocki N."/>
            <person name="Veneault-Fourrey C."/>
            <person name="LaButti K."/>
            <person name="Lindquist E.A."/>
            <person name="Lipzen A."/>
            <person name="Lundell T."/>
            <person name="Morin E."/>
            <person name="Murat C."/>
            <person name="Riley R."/>
            <person name="Ohm R."/>
            <person name="Sun H."/>
            <person name="Tunlid A."/>
            <person name="Henrissat B."/>
            <person name="Grigoriev I.V."/>
            <person name="Hibbett D.S."/>
            <person name="Martin F."/>
        </authorList>
    </citation>
    <scope>NUCLEOTIDE SEQUENCE [LARGE SCALE GENOMIC DNA]</scope>
    <source>
        <strain evidence="1 2">SS14</strain>
    </source>
</reference>
<dbReference type="HOGENOM" id="CLU_1826521_0_0_1"/>
<accession>A0A0C9UTI3</accession>
<evidence type="ECO:0000313" key="1">
    <source>
        <dbReference type="EMBL" id="KIJ28465.1"/>
    </source>
</evidence>
<dbReference type="AlphaFoldDB" id="A0A0C9UTI3"/>
<dbReference type="Proteomes" id="UP000054279">
    <property type="component" value="Unassembled WGS sequence"/>
</dbReference>
<gene>
    <name evidence="1" type="ORF">M422DRAFT_54604</name>
</gene>
<organism evidence="1 2">
    <name type="scientific">Sphaerobolus stellatus (strain SS14)</name>
    <dbReference type="NCBI Taxonomy" id="990650"/>
    <lineage>
        <taxon>Eukaryota</taxon>
        <taxon>Fungi</taxon>
        <taxon>Dikarya</taxon>
        <taxon>Basidiomycota</taxon>
        <taxon>Agaricomycotina</taxon>
        <taxon>Agaricomycetes</taxon>
        <taxon>Phallomycetidae</taxon>
        <taxon>Geastrales</taxon>
        <taxon>Sphaerobolaceae</taxon>
        <taxon>Sphaerobolus</taxon>
    </lineage>
</organism>